<dbReference type="RefSeq" id="WP_126756882.1">
    <property type="nucleotide sequence ID" value="NZ_PIPQ01000002.1"/>
</dbReference>
<gene>
    <name evidence="1" type="ORF">CWE15_04465</name>
</gene>
<name>A0A432X766_9GAMM</name>
<comment type="caution">
    <text evidence="1">The sequence shown here is derived from an EMBL/GenBank/DDBJ whole genome shotgun (WGS) entry which is preliminary data.</text>
</comment>
<dbReference type="Proteomes" id="UP000286976">
    <property type="component" value="Unassembled WGS sequence"/>
</dbReference>
<protein>
    <submittedName>
        <fullName evidence="1">Uncharacterized protein</fullName>
    </submittedName>
</protein>
<dbReference type="EMBL" id="PIPQ01000002">
    <property type="protein sequence ID" value="RUO42672.1"/>
    <property type="molecule type" value="Genomic_DNA"/>
</dbReference>
<sequence>MTDRLKIDCIWWRNVQPGEFYNIERHHQIAGGGGSLYIEIPSSMVRVTLEFLEKPVTETNFISPITIEARVIGQPNISGPIEFQSKTGGRMRIARQNRQQPNSQRHPAWTEKRGFPAAPDGVASTEEARQYFPTGGIRIYIAKTTEGEYYAGFKKGVRPPTMTQDDPLWELYKNGVGGVIYADWDDI</sequence>
<evidence type="ECO:0000313" key="1">
    <source>
        <dbReference type="EMBL" id="RUO42672.1"/>
    </source>
</evidence>
<accession>A0A432X766</accession>
<reference evidence="1 2" key="1">
    <citation type="journal article" date="2011" name="Front. Microbiol.">
        <title>Genomic signatures of strain selection and enhancement in Bacillus atrophaeus var. globigii, a historical biowarfare simulant.</title>
        <authorList>
            <person name="Gibbons H.S."/>
            <person name="Broomall S.M."/>
            <person name="McNew L.A."/>
            <person name="Daligault H."/>
            <person name="Chapman C."/>
            <person name="Bruce D."/>
            <person name="Karavis M."/>
            <person name="Krepps M."/>
            <person name="McGregor P.A."/>
            <person name="Hong C."/>
            <person name="Park K.H."/>
            <person name="Akmal A."/>
            <person name="Feldman A."/>
            <person name="Lin J.S."/>
            <person name="Chang W.E."/>
            <person name="Higgs B.W."/>
            <person name="Demirev P."/>
            <person name="Lindquist J."/>
            <person name="Liem A."/>
            <person name="Fochler E."/>
            <person name="Read T.D."/>
            <person name="Tapia R."/>
            <person name="Johnson S."/>
            <person name="Bishop-Lilly K.A."/>
            <person name="Detter C."/>
            <person name="Han C."/>
            <person name="Sozhamannan S."/>
            <person name="Rosenzweig C.N."/>
            <person name="Skowronski E.W."/>
        </authorList>
    </citation>
    <scope>NUCLEOTIDE SEQUENCE [LARGE SCALE GENOMIC DNA]</scope>
    <source>
        <strain evidence="1 2">AIT1</strain>
    </source>
</reference>
<dbReference type="AlphaFoldDB" id="A0A432X766"/>
<evidence type="ECO:0000313" key="2">
    <source>
        <dbReference type="Proteomes" id="UP000286976"/>
    </source>
</evidence>
<proteinExistence type="predicted"/>
<organism evidence="1 2">
    <name type="scientific">Aliidiomarina taiwanensis</name>
    <dbReference type="NCBI Taxonomy" id="946228"/>
    <lineage>
        <taxon>Bacteria</taxon>
        <taxon>Pseudomonadati</taxon>
        <taxon>Pseudomonadota</taxon>
        <taxon>Gammaproteobacteria</taxon>
        <taxon>Alteromonadales</taxon>
        <taxon>Idiomarinaceae</taxon>
        <taxon>Aliidiomarina</taxon>
    </lineage>
</organism>
<keyword evidence="2" id="KW-1185">Reference proteome</keyword>
<dbReference type="OrthoDB" id="7059811at2"/>